<feature type="chain" id="PRO_5023113937" description="Invertebrate defensins family profile domain-containing protein" evidence="2">
    <location>
        <begin position="16"/>
        <end position="127"/>
    </location>
</feature>
<name>A0A5E4PY78_9NEOP</name>
<keyword evidence="2" id="KW-0732">Signal</keyword>
<keyword evidence="4" id="KW-1185">Reference proteome</keyword>
<organism evidence="3 4">
    <name type="scientific">Leptidea sinapis</name>
    <dbReference type="NCBI Taxonomy" id="189913"/>
    <lineage>
        <taxon>Eukaryota</taxon>
        <taxon>Metazoa</taxon>
        <taxon>Ecdysozoa</taxon>
        <taxon>Arthropoda</taxon>
        <taxon>Hexapoda</taxon>
        <taxon>Insecta</taxon>
        <taxon>Pterygota</taxon>
        <taxon>Neoptera</taxon>
        <taxon>Endopterygota</taxon>
        <taxon>Lepidoptera</taxon>
        <taxon>Glossata</taxon>
        <taxon>Ditrysia</taxon>
        <taxon>Papilionoidea</taxon>
        <taxon>Pieridae</taxon>
        <taxon>Dismorphiinae</taxon>
        <taxon>Leptidea</taxon>
    </lineage>
</organism>
<evidence type="ECO:0008006" key="5">
    <source>
        <dbReference type="Google" id="ProtNLM"/>
    </source>
</evidence>
<protein>
    <recommendedName>
        <fullName evidence="5">Invertebrate defensins family profile domain-containing protein</fullName>
    </recommendedName>
</protein>
<sequence>MRALVILIVVAAAAAEDGEELSPDYHRTSPVTASSEPRRDPPEGPGRDNWSCKVHYDCKHYKGFCLRSEYAFCVEKACKCLPRNTHSTHHPYHHRTQWDSFWLQAMNPTLIDRYANPQSPLPGTCFK</sequence>
<dbReference type="EMBL" id="FZQP02000915">
    <property type="protein sequence ID" value="VVC90970.1"/>
    <property type="molecule type" value="Genomic_DNA"/>
</dbReference>
<evidence type="ECO:0000256" key="2">
    <source>
        <dbReference type="SAM" id="SignalP"/>
    </source>
</evidence>
<reference evidence="3 4" key="1">
    <citation type="submission" date="2017-07" db="EMBL/GenBank/DDBJ databases">
        <authorList>
            <person name="Talla V."/>
            <person name="Backstrom N."/>
        </authorList>
    </citation>
    <scope>NUCLEOTIDE SEQUENCE [LARGE SCALE GENOMIC DNA]</scope>
</reference>
<dbReference type="AlphaFoldDB" id="A0A5E4PY78"/>
<feature type="compositionally biased region" description="Basic and acidic residues" evidence="1">
    <location>
        <begin position="36"/>
        <end position="46"/>
    </location>
</feature>
<evidence type="ECO:0000313" key="3">
    <source>
        <dbReference type="EMBL" id="VVC90970.1"/>
    </source>
</evidence>
<evidence type="ECO:0000256" key="1">
    <source>
        <dbReference type="SAM" id="MobiDB-lite"/>
    </source>
</evidence>
<gene>
    <name evidence="3" type="ORF">LSINAPIS_LOCUS3763</name>
</gene>
<accession>A0A5E4PY78</accession>
<proteinExistence type="predicted"/>
<evidence type="ECO:0000313" key="4">
    <source>
        <dbReference type="Proteomes" id="UP000324832"/>
    </source>
</evidence>
<feature type="region of interest" description="Disordered" evidence="1">
    <location>
        <begin position="19"/>
        <end position="49"/>
    </location>
</feature>
<dbReference type="Proteomes" id="UP000324832">
    <property type="component" value="Unassembled WGS sequence"/>
</dbReference>
<feature type="signal peptide" evidence="2">
    <location>
        <begin position="1"/>
        <end position="15"/>
    </location>
</feature>